<dbReference type="GO" id="GO:0006109">
    <property type="term" value="P:regulation of carbohydrate metabolic process"/>
    <property type="evidence" value="ECO:0007669"/>
    <property type="project" value="InterPro"/>
</dbReference>
<keyword evidence="3 4" id="KW-0694">RNA-binding</keyword>
<dbReference type="OrthoDB" id="9809061at2"/>
<sequence length="80" mass="9170">MLILTRRAGESIHLGEDIIISVLSMKGKQVKLGIEVPEDLPVYREEVFKKIQQENEQAILACSQDFMAAADLWTRQNRKK</sequence>
<dbReference type="PANTHER" id="PTHR34984">
    <property type="entry name" value="CARBON STORAGE REGULATOR"/>
    <property type="match status" value="1"/>
</dbReference>
<dbReference type="GO" id="GO:0005829">
    <property type="term" value="C:cytosol"/>
    <property type="evidence" value="ECO:0007669"/>
    <property type="project" value="TreeGrafter"/>
</dbReference>
<evidence type="ECO:0000313" key="6">
    <source>
        <dbReference type="Proteomes" id="UP000005496"/>
    </source>
</evidence>
<gene>
    <name evidence="4" type="primary">csrA</name>
    <name evidence="5" type="ORF">Dthio_PD0522</name>
</gene>
<dbReference type="NCBIfam" id="TIGR00202">
    <property type="entry name" value="csrA"/>
    <property type="match status" value="1"/>
</dbReference>
<comment type="caution">
    <text evidence="5">The sequence shown here is derived from an EMBL/GenBank/DDBJ whole genome shotgun (WGS) entry which is preliminary data.</text>
</comment>
<keyword evidence="2 4" id="KW-0810">Translation regulation</keyword>
<dbReference type="EMBL" id="ACJN02000003">
    <property type="protein sequence ID" value="EFI33196.1"/>
    <property type="molecule type" value="Genomic_DNA"/>
</dbReference>
<comment type="subcellular location">
    <subcellularLocation>
        <location evidence="4">Cytoplasm</location>
    </subcellularLocation>
</comment>
<dbReference type="GO" id="GO:1902208">
    <property type="term" value="P:regulation of bacterial-type flagellum assembly"/>
    <property type="evidence" value="ECO:0007669"/>
    <property type="project" value="UniProtKB-UniRule"/>
</dbReference>
<dbReference type="InterPro" id="IPR003751">
    <property type="entry name" value="CsrA"/>
</dbReference>
<proteinExistence type="inferred from homology"/>
<comment type="function">
    <text evidence="4">A translational regulator that binds mRNA to regulate translation initiation and/or mRNA stability. Usually binds in the 5'-UTR at or near the Shine-Dalgarno sequence preventing ribosome-binding, thus repressing translation. Its main target seems to be the major flagellin gene, while its function is anatagonized by FliW.</text>
</comment>
<keyword evidence="1 4" id="KW-0963">Cytoplasm</keyword>
<dbReference type="PANTHER" id="PTHR34984:SF1">
    <property type="entry name" value="CARBON STORAGE REGULATOR"/>
    <property type="match status" value="1"/>
</dbReference>
<evidence type="ECO:0000256" key="2">
    <source>
        <dbReference type="ARBA" id="ARBA00022845"/>
    </source>
</evidence>
<evidence type="ECO:0000256" key="1">
    <source>
        <dbReference type="ARBA" id="ARBA00022490"/>
    </source>
</evidence>
<dbReference type="GO" id="GO:0006402">
    <property type="term" value="P:mRNA catabolic process"/>
    <property type="evidence" value="ECO:0007669"/>
    <property type="project" value="InterPro"/>
</dbReference>
<comment type="similarity">
    <text evidence="4">Belongs to the CsrA/RsmA family.</text>
</comment>
<dbReference type="GO" id="GO:0048027">
    <property type="term" value="F:mRNA 5'-UTR binding"/>
    <property type="evidence" value="ECO:0007669"/>
    <property type="project" value="UniProtKB-UniRule"/>
</dbReference>
<dbReference type="GO" id="GO:0045947">
    <property type="term" value="P:negative regulation of translational initiation"/>
    <property type="evidence" value="ECO:0007669"/>
    <property type="project" value="UniProtKB-UniRule"/>
</dbReference>
<evidence type="ECO:0000256" key="4">
    <source>
        <dbReference type="HAMAP-Rule" id="MF_00167"/>
    </source>
</evidence>
<dbReference type="RefSeq" id="WP_008870554.1">
    <property type="nucleotide sequence ID" value="NZ_ACJN02000003.1"/>
</dbReference>
<dbReference type="InterPro" id="IPR036107">
    <property type="entry name" value="CsrA_sf"/>
</dbReference>
<dbReference type="Pfam" id="PF02599">
    <property type="entry name" value="CsrA"/>
    <property type="match status" value="1"/>
</dbReference>
<protein>
    <recommendedName>
        <fullName evidence="4">Translational regulator CsrA</fullName>
    </recommendedName>
</protein>
<name>D6SR80_9BACT</name>
<dbReference type="GO" id="GO:0044781">
    <property type="term" value="P:bacterial-type flagellum organization"/>
    <property type="evidence" value="ECO:0007669"/>
    <property type="project" value="UniProtKB-KW"/>
</dbReference>
<evidence type="ECO:0000313" key="5">
    <source>
        <dbReference type="EMBL" id="EFI33196.1"/>
    </source>
</evidence>
<dbReference type="Gene3D" id="2.60.40.4380">
    <property type="entry name" value="Translational regulator CsrA"/>
    <property type="match status" value="1"/>
</dbReference>
<organism evidence="5 6">
    <name type="scientific">Desulfonatronospira thiodismutans ASO3-1</name>
    <dbReference type="NCBI Taxonomy" id="555779"/>
    <lineage>
        <taxon>Bacteria</taxon>
        <taxon>Pseudomonadati</taxon>
        <taxon>Thermodesulfobacteriota</taxon>
        <taxon>Desulfovibrionia</taxon>
        <taxon>Desulfovibrionales</taxon>
        <taxon>Desulfonatronovibrionaceae</taxon>
        <taxon>Desulfonatronospira</taxon>
    </lineage>
</organism>
<accession>D6SR80</accession>
<dbReference type="AlphaFoldDB" id="D6SR80"/>
<dbReference type="SUPFAM" id="SSF117130">
    <property type="entry name" value="CsrA-like"/>
    <property type="match status" value="1"/>
</dbReference>
<evidence type="ECO:0000256" key="3">
    <source>
        <dbReference type="ARBA" id="ARBA00022884"/>
    </source>
</evidence>
<keyword evidence="4" id="KW-0678">Repressor</keyword>
<dbReference type="HAMAP" id="MF_00167">
    <property type="entry name" value="CsrA"/>
    <property type="match status" value="1"/>
</dbReference>
<dbReference type="NCBIfam" id="NF002469">
    <property type="entry name" value="PRK01712.1"/>
    <property type="match status" value="1"/>
</dbReference>
<comment type="subunit">
    <text evidence="4">Homodimer; the beta-strands of each monomer intercalate to form a hydrophobic core, while the alpha-helices form wings that extend away from the core.</text>
</comment>
<keyword evidence="4" id="KW-1005">Bacterial flagellum biogenesis</keyword>
<dbReference type="eggNOG" id="COG1551">
    <property type="taxonomic scope" value="Bacteria"/>
</dbReference>
<dbReference type="Proteomes" id="UP000005496">
    <property type="component" value="Unassembled WGS sequence"/>
</dbReference>
<keyword evidence="6" id="KW-1185">Reference proteome</keyword>
<reference evidence="5" key="1">
    <citation type="submission" date="2010-05" db="EMBL/GenBank/DDBJ databases">
        <title>The draft genome of Desulfonatronospira thiodismutans ASO3-1.</title>
        <authorList>
            <consortium name="US DOE Joint Genome Institute (JGI-PGF)"/>
            <person name="Lucas S."/>
            <person name="Copeland A."/>
            <person name="Lapidus A."/>
            <person name="Cheng J.-F."/>
            <person name="Bruce D."/>
            <person name="Goodwin L."/>
            <person name="Pitluck S."/>
            <person name="Chertkov O."/>
            <person name="Brettin T."/>
            <person name="Detter J.C."/>
            <person name="Han C."/>
            <person name="Land M.L."/>
            <person name="Hauser L."/>
            <person name="Kyrpides N."/>
            <person name="Mikhailova N."/>
            <person name="Muyzer G."/>
            <person name="Woyke T."/>
        </authorList>
    </citation>
    <scope>NUCLEOTIDE SEQUENCE [LARGE SCALE GENOMIC DNA]</scope>
    <source>
        <strain evidence="5">ASO3-1</strain>
    </source>
</reference>